<keyword evidence="1" id="KW-0472">Membrane</keyword>
<evidence type="ECO:0000313" key="3">
    <source>
        <dbReference type="Proteomes" id="UP001432027"/>
    </source>
</evidence>
<feature type="non-terminal residue" evidence="2">
    <location>
        <position position="1"/>
    </location>
</feature>
<reference evidence="2" key="1">
    <citation type="submission" date="2023-10" db="EMBL/GenBank/DDBJ databases">
        <title>Genome assembly of Pristionchus species.</title>
        <authorList>
            <person name="Yoshida K."/>
            <person name="Sommer R.J."/>
        </authorList>
    </citation>
    <scope>NUCLEOTIDE SEQUENCE</scope>
    <source>
        <strain evidence="2">RS0144</strain>
    </source>
</reference>
<evidence type="ECO:0000313" key="2">
    <source>
        <dbReference type="EMBL" id="GMS82941.1"/>
    </source>
</evidence>
<dbReference type="AlphaFoldDB" id="A0AAV5STT1"/>
<gene>
    <name evidence="2" type="ORF">PENTCL1PPCAC_5116</name>
</gene>
<feature type="transmembrane region" description="Helical" evidence="1">
    <location>
        <begin position="12"/>
        <end position="31"/>
    </location>
</feature>
<sequence>KLFNIDRYFLRVQPILVLIATISLFSFVQPLKCYAGYKSELSSDIKVIECFEGSEYCYMAIPEGLFVQKTCDKFHNMCQSGDLCNGSDNPADYKGN</sequence>
<proteinExistence type="predicted"/>
<keyword evidence="1" id="KW-0812">Transmembrane</keyword>
<dbReference type="InterPro" id="IPR045860">
    <property type="entry name" value="Snake_toxin-like_sf"/>
</dbReference>
<accession>A0AAV5STT1</accession>
<keyword evidence="1" id="KW-1133">Transmembrane helix</keyword>
<organism evidence="2 3">
    <name type="scientific">Pristionchus entomophagus</name>
    <dbReference type="NCBI Taxonomy" id="358040"/>
    <lineage>
        <taxon>Eukaryota</taxon>
        <taxon>Metazoa</taxon>
        <taxon>Ecdysozoa</taxon>
        <taxon>Nematoda</taxon>
        <taxon>Chromadorea</taxon>
        <taxon>Rhabditida</taxon>
        <taxon>Rhabditina</taxon>
        <taxon>Diplogasteromorpha</taxon>
        <taxon>Diplogasteroidea</taxon>
        <taxon>Neodiplogasteridae</taxon>
        <taxon>Pristionchus</taxon>
    </lineage>
</organism>
<dbReference type="EMBL" id="BTSX01000002">
    <property type="protein sequence ID" value="GMS82941.1"/>
    <property type="molecule type" value="Genomic_DNA"/>
</dbReference>
<protein>
    <submittedName>
        <fullName evidence="2">Uncharacterized protein</fullName>
    </submittedName>
</protein>
<evidence type="ECO:0000256" key="1">
    <source>
        <dbReference type="SAM" id="Phobius"/>
    </source>
</evidence>
<comment type="caution">
    <text evidence="2">The sequence shown here is derived from an EMBL/GenBank/DDBJ whole genome shotgun (WGS) entry which is preliminary data.</text>
</comment>
<dbReference type="SUPFAM" id="SSF57302">
    <property type="entry name" value="Snake toxin-like"/>
    <property type="match status" value="1"/>
</dbReference>
<keyword evidence="3" id="KW-1185">Reference proteome</keyword>
<name>A0AAV5STT1_9BILA</name>
<dbReference type="Proteomes" id="UP001432027">
    <property type="component" value="Unassembled WGS sequence"/>
</dbReference>